<evidence type="ECO:0000256" key="2">
    <source>
        <dbReference type="ARBA" id="ARBA00023002"/>
    </source>
</evidence>
<dbReference type="InterPro" id="IPR036291">
    <property type="entry name" value="NAD(P)-bd_dom_sf"/>
</dbReference>
<dbReference type="KEGG" id="rei:IE4771_PA00062"/>
<organism evidence="3 4">
    <name type="scientific">Rhizobium etli bv. mimosae str. IE4771</name>
    <dbReference type="NCBI Taxonomy" id="1432050"/>
    <lineage>
        <taxon>Bacteria</taxon>
        <taxon>Pseudomonadati</taxon>
        <taxon>Pseudomonadota</taxon>
        <taxon>Alphaproteobacteria</taxon>
        <taxon>Hyphomicrobiales</taxon>
        <taxon>Rhizobiaceae</taxon>
        <taxon>Rhizobium/Agrobacterium group</taxon>
        <taxon>Rhizobium</taxon>
    </lineage>
</organism>
<reference evidence="3 4" key="1">
    <citation type="submission" date="2013-12" db="EMBL/GenBank/DDBJ databases">
        <title>Complete genome sequence of Rhizobium etli bv. mimosae IE4771.</title>
        <authorList>
            <person name="Bustos P."/>
            <person name="Santamaria R.I."/>
            <person name="Lozano L."/>
            <person name="Ormeno-Orrillo E."/>
            <person name="Rogel M.A."/>
            <person name="Romero D."/>
            <person name="Cevallos M.A."/>
            <person name="Martinez-Romero E."/>
            <person name="Gonzalez V."/>
        </authorList>
    </citation>
    <scope>NUCLEOTIDE SEQUENCE [LARGE SCALE GENOMIC DNA]</scope>
    <source>
        <strain evidence="3 4">IE4771</strain>
        <plasmid evidence="4">Plasmid pRetIE4771a</plasmid>
    </source>
</reference>
<dbReference type="SUPFAM" id="SSF51735">
    <property type="entry name" value="NAD(P)-binding Rossmann-fold domains"/>
    <property type="match status" value="1"/>
</dbReference>
<keyword evidence="3" id="KW-0614">Plasmid</keyword>
<dbReference type="GO" id="GO:0004316">
    <property type="term" value="F:3-oxoacyl-[acyl-carrier-protein] reductase (NADPH) activity"/>
    <property type="evidence" value="ECO:0007669"/>
    <property type="project" value="UniProtKB-EC"/>
</dbReference>
<dbReference type="EMBL" id="CP006987">
    <property type="protein sequence ID" value="AIC29568.1"/>
    <property type="molecule type" value="Genomic_DNA"/>
</dbReference>
<evidence type="ECO:0000313" key="3">
    <source>
        <dbReference type="EMBL" id="AIC29568.1"/>
    </source>
</evidence>
<name>A0A060I327_RHIET</name>
<dbReference type="PANTHER" id="PTHR42879">
    <property type="entry name" value="3-OXOACYL-(ACYL-CARRIER-PROTEIN) REDUCTASE"/>
    <property type="match status" value="1"/>
</dbReference>
<dbReference type="PRINTS" id="PR00081">
    <property type="entry name" value="GDHRDH"/>
</dbReference>
<dbReference type="Proteomes" id="UP000027180">
    <property type="component" value="Plasmid pRetIE4771a"/>
</dbReference>
<gene>
    <name evidence="3" type="primary">fabG-2</name>
    <name evidence="3" type="ORF">IE4771_PA00062</name>
</gene>
<dbReference type="Pfam" id="PF13561">
    <property type="entry name" value="adh_short_C2"/>
    <property type="match status" value="1"/>
</dbReference>
<dbReference type="HOGENOM" id="CLU_010194_1_3_5"/>
<evidence type="ECO:0000256" key="1">
    <source>
        <dbReference type="ARBA" id="ARBA00006484"/>
    </source>
</evidence>
<dbReference type="FunFam" id="3.40.50.720:FF:000173">
    <property type="entry name" value="3-oxoacyl-[acyl-carrier protein] reductase"/>
    <property type="match status" value="1"/>
</dbReference>
<dbReference type="Gene3D" id="3.40.50.720">
    <property type="entry name" value="NAD(P)-binding Rossmann-like Domain"/>
    <property type="match status" value="1"/>
</dbReference>
<dbReference type="RefSeq" id="WP_040139956.1">
    <property type="nucleotide sequence ID" value="NZ_CP006987.1"/>
</dbReference>
<dbReference type="AlphaFoldDB" id="A0A060I327"/>
<dbReference type="PANTHER" id="PTHR42879:SF2">
    <property type="entry name" value="3-OXOACYL-[ACYL-CARRIER-PROTEIN] REDUCTASE FABG"/>
    <property type="match status" value="1"/>
</dbReference>
<dbReference type="InterPro" id="IPR002347">
    <property type="entry name" value="SDR_fam"/>
</dbReference>
<keyword evidence="2 3" id="KW-0560">Oxidoreductase</keyword>
<proteinExistence type="inferred from homology"/>
<sequence length="251" mass="26478">METNLKGKVALVTGGGRDVGGDIARALAAEGAVVAVNYSRSRDEAEAVVTSIEAGGGKAKAYQADISDNAQVKAMIAAVTADFGTVDILVNNAGYVKYQRFVDSTPQDWKQQIDVCLYGAINCCHEVAPLMIAQNSGRIINLVGDSSRIGEANLALAAAARGGTIALGKSLAREFGRNNVTVNTVSLGLIETSHSDPEFLEKNREKIVKAYPLRRIGRPDDIAPMVTFLASETSSWVTGQVISVNGGFCMV</sequence>
<dbReference type="EC" id="1.1.1.100" evidence="3"/>
<accession>A0A060I327</accession>
<geneLocation type="plasmid" evidence="3 4">
    <name>pRetIE4771a</name>
</geneLocation>
<dbReference type="InterPro" id="IPR050259">
    <property type="entry name" value="SDR"/>
</dbReference>
<protein>
    <submittedName>
        <fullName evidence="3">3-oxoacyl-(Acyl-carrier-protein) reductase 2</fullName>
        <ecNumber evidence="3">1.1.1.100</ecNumber>
    </submittedName>
</protein>
<evidence type="ECO:0000313" key="4">
    <source>
        <dbReference type="Proteomes" id="UP000027180"/>
    </source>
</evidence>
<dbReference type="OrthoDB" id="9780084at2"/>
<dbReference type="PRINTS" id="PR00080">
    <property type="entry name" value="SDRFAMILY"/>
</dbReference>
<comment type="similarity">
    <text evidence="1">Belongs to the short-chain dehydrogenases/reductases (SDR) family.</text>
</comment>